<keyword evidence="3" id="KW-1185">Reference proteome</keyword>
<protein>
    <submittedName>
        <fullName evidence="2">Uncharacterized protein</fullName>
    </submittedName>
</protein>
<feature type="compositionally biased region" description="Basic and acidic residues" evidence="1">
    <location>
        <begin position="1"/>
        <end position="12"/>
    </location>
</feature>
<sequence>MTNHGSTKEHSRGLNSVQWPVALPTAAPSLTGASQTSAPPYSRPEVDIHDTTASS</sequence>
<evidence type="ECO:0000313" key="2">
    <source>
        <dbReference type="EMBL" id="KAF2734311.1"/>
    </source>
</evidence>
<comment type="caution">
    <text evidence="2">The sequence shown here is derived from an EMBL/GenBank/DDBJ whole genome shotgun (WGS) entry which is preliminary data.</text>
</comment>
<name>A0A9P4V2I9_9PLEO</name>
<organism evidence="2 3">
    <name type="scientific">Polyplosphaeria fusca</name>
    <dbReference type="NCBI Taxonomy" id="682080"/>
    <lineage>
        <taxon>Eukaryota</taxon>
        <taxon>Fungi</taxon>
        <taxon>Dikarya</taxon>
        <taxon>Ascomycota</taxon>
        <taxon>Pezizomycotina</taxon>
        <taxon>Dothideomycetes</taxon>
        <taxon>Pleosporomycetidae</taxon>
        <taxon>Pleosporales</taxon>
        <taxon>Tetraplosphaeriaceae</taxon>
        <taxon>Polyplosphaeria</taxon>
    </lineage>
</organism>
<evidence type="ECO:0000313" key="3">
    <source>
        <dbReference type="Proteomes" id="UP000799444"/>
    </source>
</evidence>
<proteinExistence type="predicted"/>
<accession>A0A9P4V2I9</accession>
<feature type="region of interest" description="Disordered" evidence="1">
    <location>
        <begin position="26"/>
        <end position="55"/>
    </location>
</feature>
<reference evidence="2" key="1">
    <citation type="journal article" date="2020" name="Stud. Mycol.">
        <title>101 Dothideomycetes genomes: a test case for predicting lifestyles and emergence of pathogens.</title>
        <authorList>
            <person name="Haridas S."/>
            <person name="Albert R."/>
            <person name="Binder M."/>
            <person name="Bloem J."/>
            <person name="Labutti K."/>
            <person name="Salamov A."/>
            <person name="Andreopoulos B."/>
            <person name="Baker S."/>
            <person name="Barry K."/>
            <person name="Bills G."/>
            <person name="Bluhm B."/>
            <person name="Cannon C."/>
            <person name="Castanera R."/>
            <person name="Culley D."/>
            <person name="Daum C."/>
            <person name="Ezra D."/>
            <person name="Gonzalez J."/>
            <person name="Henrissat B."/>
            <person name="Kuo A."/>
            <person name="Liang C."/>
            <person name="Lipzen A."/>
            <person name="Lutzoni F."/>
            <person name="Magnuson J."/>
            <person name="Mondo S."/>
            <person name="Nolan M."/>
            <person name="Ohm R."/>
            <person name="Pangilinan J."/>
            <person name="Park H.-J."/>
            <person name="Ramirez L."/>
            <person name="Alfaro M."/>
            <person name="Sun H."/>
            <person name="Tritt A."/>
            <person name="Yoshinaga Y."/>
            <person name="Zwiers L.-H."/>
            <person name="Turgeon B."/>
            <person name="Goodwin S."/>
            <person name="Spatafora J."/>
            <person name="Crous P."/>
            <person name="Grigoriev I."/>
        </authorList>
    </citation>
    <scope>NUCLEOTIDE SEQUENCE</scope>
    <source>
        <strain evidence="2">CBS 125425</strain>
    </source>
</reference>
<dbReference type="Proteomes" id="UP000799444">
    <property type="component" value="Unassembled WGS sequence"/>
</dbReference>
<gene>
    <name evidence="2" type="ORF">EJ04DRAFT_512560</name>
</gene>
<evidence type="ECO:0000256" key="1">
    <source>
        <dbReference type="SAM" id="MobiDB-lite"/>
    </source>
</evidence>
<dbReference type="AlphaFoldDB" id="A0A9P4V2I9"/>
<feature type="compositionally biased region" description="Basic and acidic residues" evidence="1">
    <location>
        <begin position="44"/>
        <end position="55"/>
    </location>
</feature>
<feature type="region of interest" description="Disordered" evidence="1">
    <location>
        <begin position="1"/>
        <end position="20"/>
    </location>
</feature>
<dbReference type="EMBL" id="ML996149">
    <property type="protein sequence ID" value="KAF2734311.1"/>
    <property type="molecule type" value="Genomic_DNA"/>
</dbReference>